<dbReference type="InterPro" id="IPR007742">
    <property type="entry name" value="NosD_dom"/>
</dbReference>
<proteinExistence type="predicted"/>
<gene>
    <name evidence="2" type="ORF">CCR82_02320</name>
</gene>
<feature type="domain" description="Periplasmic copper-binding protein NosD beta helix" evidence="1">
    <location>
        <begin position="305"/>
        <end position="386"/>
    </location>
</feature>
<sequence length="390" mass="40260">MTLYLDSTLYINEQVIIDATTQPGFVTDLPDGRGFPAIILDAQGLASAIHLQSGDSSTVAGLSIINYSSNAVTIGAGSAANWVRDNFLGLATYNQGGYYELNYAPPYQRAGTRGIGIASSRNVLLRNVISGNDNAITIGDDISTTDSTDVRYQTNSLQFNYVGTDATGTKALGNTSDGLFLGAGAGETWIGPGNVFSGNNSAGIELLHPSNIGNVIFDNHIGVDRDGTAVLANGEIGILISNGAYYNAIGGSWGGNVISGNSLGGVVIGLYAPSPGDSGHADLNYIQNNIIGADKTATVPLGMQDVGLSIEGGSTNVVVEGNVLGGNITHGVQCYDSQNNSISYNSIGQNESGLALPNQNGFGIFLSNCSNVWTIDNRFGSNGLGTIGQQ</sequence>
<evidence type="ECO:0000259" key="1">
    <source>
        <dbReference type="Pfam" id="PF05048"/>
    </source>
</evidence>
<dbReference type="InterPro" id="IPR011050">
    <property type="entry name" value="Pectin_lyase_fold/virulence"/>
</dbReference>
<organism evidence="2 3">
    <name type="scientific">Halochromatium salexigens</name>
    <name type="common">Chromatium salexigens</name>
    <dbReference type="NCBI Taxonomy" id="49447"/>
    <lineage>
        <taxon>Bacteria</taxon>
        <taxon>Pseudomonadati</taxon>
        <taxon>Pseudomonadota</taxon>
        <taxon>Gammaproteobacteria</taxon>
        <taxon>Chromatiales</taxon>
        <taxon>Chromatiaceae</taxon>
        <taxon>Halochromatium</taxon>
    </lineage>
</organism>
<dbReference type="Gene3D" id="2.160.20.10">
    <property type="entry name" value="Single-stranded right-handed beta-helix, Pectin lyase-like"/>
    <property type="match status" value="1"/>
</dbReference>
<evidence type="ECO:0000313" key="2">
    <source>
        <dbReference type="EMBL" id="MBK5929398.1"/>
    </source>
</evidence>
<name>A0AAJ0XEM7_HALSE</name>
<keyword evidence="3" id="KW-1185">Reference proteome</keyword>
<reference evidence="2" key="2">
    <citation type="journal article" date="2020" name="Microorganisms">
        <title>Osmotic Adaptation and Compatible Solute Biosynthesis of Phototrophic Bacteria as Revealed from Genome Analyses.</title>
        <authorList>
            <person name="Imhoff J.F."/>
            <person name="Rahn T."/>
            <person name="Kunzel S."/>
            <person name="Keller A."/>
            <person name="Neulinger S.C."/>
        </authorList>
    </citation>
    <scope>NUCLEOTIDE SEQUENCE</scope>
    <source>
        <strain evidence="2">DSM 4395</strain>
    </source>
</reference>
<dbReference type="EMBL" id="NHSF01000014">
    <property type="protein sequence ID" value="MBK5929398.1"/>
    <property type="molecule type" value="Genomic_DNA"/>
</dbReference>
<protein>
    <recommendedName>
        <fullName evidence="1">Periplasmic copper-binding protein NosD beta helix domain-containing protein</fullName>
    </recommendedName>
</protein>
<dbReference type="InterPro" id="IPR012334">
    <property type="entry name" value="Pectin_lyas_fold"/>
</dbReference>
<comment type="caution">
    <text evidence="2">The sequence shown here is derived from an EMBL/GenBank/DDBJ whole genome shotgun (WGS) entry which is preliminary data.</text>
</comment>
<dbReference type="Pfam" id="PF05048">
    <property type="entry name" value="NosD"/>
    <property type="match status" value="1"/>
</dbReference>
<reference evidence="2" key="1">
    <citation type="submission" date="2017-05" db="EMBL/GenBank/DDBJ databases">
        <authorList>
            <person name="Imhoff J.F."/>
            <person name="Rahn T."/>
            <person name="Kuenzel S."/>
            <person name="Neulinger S.C."/>
        </authorList>
    </citation>
    <scope>NUCLEOTIDE SEQUENCE</scope>
    <source>
        <strain evidence="2">DSM 4395</strain>
    </source>
</reference>
<dbReference type="Proteomes" id="UP001296967">
    <property type="component" value="Unassembled WGS sequence"/>
</dbReference>
<dbReference type="AlphaFoldDB" id="A0AAJ0XEM7"/>
<dbReference type="SUPFAM" id="SSF51126">
    <property type="entry name" value="Pectin lyase-like"/>
    <property type="match status" value="1"/>
</dbReference>
<evidence type="ECO:0000313" key="3">
    <source>
        <dbReference type="Proteomes" id="UP001296967"/>
    </source>
</evidence>
<accession>A0AAJ0XEM7</accession>